<proteinExistence type="predicted"/>
<feature type="transmembrane region" description="Helical" evidence="1">
    <location>
        <begin position="314"/>
        <end position="331"/>
    </location>
</feature>
<feature type="transmembrane region" description="Helical" evidence="1">
    <location>
        <begin position="238"/>
        <end position="260"/>
    </location>
</feature>
<feature type="transmembrane region" description="Helical" evidence="1">
    <location>
        <begin position="208"/>
        <end position="226"/>
    </location>
</feature>
<organism evidence="2">
    <name type="scientific">candidate division WOR-3 bacterium</name>
    <dbReference type="NCBI Taxonomy" id="2052148"/>
    <lineage>
        <taxon>Bacteria</taxon>
        <taxon>Bacteria division WOR-3</taxon>
    </lineage>
</organism>
<dbReference type="InterPro" id="IPR018580">
    <property type="entry name" value="Uncharacterised_YfhO"/>
</dbReference>
<dbReference type="PANTHER" id="PTHR38454:SF1">
    <property type="entry name" value="INTEGRAL MEMBRANE PROTEIN"/>
    <property type="match status" value="1"/>
</dbReference>
<dbReference type="Proteomes" id="UP000885931">
    <property type="component" value="Unassembled WGS sequence"/>
</dbReference>
<evidence type="ECO:0000256" key="1">
    <source>
        <dbReference type="SAM" id="Phobius"/>
    </source>
</evidence>
<feature type="transmembrane region" description="Helical" evidence="1">
    <location>
        <begin position="410"/>
        <end position="432"/>
    </location>
</feature>
<sequence length="808" mass="93386">MARKKTRRTGSPNKYFSPHSPFPYILIVALGLIYYYKALSPKVMVYATDQITAGYAFRLFYAEILRTLHKIPFWDPYLFSGLPFIDAFHGDIFYPLSFLRFILPVHIVMNWFFILHTIVAGIFMFLYLRELKLEVIPSFLFSVSYMFAGSIASLVFPGHDAKVAIAAILPLVFYFLRKGVRNENYRWFLAGSIPLGLGLLAPHVQMMYYLYMATFFYFLYEGFLKYKEKGTGTFVKLSLFFVLMVIVSLLIGAVQLLPAYEYVSRFSPRGAGNRGYEFATTWSLPWEDYISAFFAKFSGYMESYWGRNPFKINTEYVGVLAPLFALFAFGGRRKKDSVSFFVFLFVFFSIMALGGYTPLYRLFYLILPGVKKFRASSMSFYLVAFSVNVLGAIGFSRFNDLRGSKYFRKVATAVGIIILVGLLSLALKAPFISIIRSLFIRSGDKLNALFSHYSQVPASFLRFGIISALVLYAASRLGTRGPRVVPPLLLLMLIDLWSVDWNFLKTIPDVKSYYREDGVVRFLKKDRGVYRVFPLFYKVDDNFLMVHGIESIGGHHGNQFQRYQEYVGNPEHFMFRPNQVPNLLKYPTFTDLLNVKYVVTQPIPRDISKYQTRPEVYSLLKDVRNLLDTTNFELVKTLRESGSSYEIYRNKNFIPRVLFVDSVEVLPKDSVLERMKDPSFDPRKIALLESSPDFVLHPSADSLTYSFSFLERKPDYVRFEVEVNRPALLLYLENYYPKYRAYIDGKPVSCYRTDYIFRSIYVEKPGKHTVEFKFSGKEYNVLGAISVLSILAIILLLAFNRERRKPTS</sequence>
<protein>
    <recommendedName>
        <fullName evidence="3">YfhO family protein</fullName>
    </recommendedName>
</protein>
<feature type="transmembrane region" description="Helical" evidence="1">
    <location>
        <begin position="161"/>
        <end position="177"/>
    </location>
</feature>
<evidence type="ECO:0008006" key="3">
    <source>
        <dbReference type="Google" id="ProtNLM"/>
    </source>
</evidence>
<keyword evidence="1" id="KW-0812">Transmembrane</keyword>
<keyword evidence="1" id="KW-1133">Transmembrane helix</keyword>
<reference evidence="2" key="1">
    <citation type="journal article" date="2020" name="mSystems">
        <title>Genome- and Community-Level Interaction Insights into Carbon Utilization and Element Cycling Functions of Hydrothermarchaeota in Hydrothermal Sediment.</title>
        <authorList>
            <person name="Zhou Z."/>
            <person name="Liu Y."/>
            <person name="Xu W."/>
            <person name="Pan J."/>
            <person name="Luo Z.H."/>
            <person name="Li M."/>
        </authorList>
    </citation>
    <scope>NUCLEOTIDE SEQUENCE [LARGE SCALE GENOMIC DNA]</scope>
    <source>
        <strain evidence="2">HyVt-237</strain>
    </source>
</reference>
<feature type="transmembrane region" description="Helical" evidence="1">
    <location>
        <begin position="135"/>
        <end position="155"/>
    </location>
</feature>
<evidence type="ECO:0000313" key="2">
    <source>
        <dbReference type="EMBL" id="HDM89661.1"/>
    </source>
</evidence>
<gene>
    <name evidence="2" type="ORF">ENG67_00445</name>
</gene>
<feature type="transmembrane region" description="Helical" evidence="1">
    <location>
        <begin position="779"/>
        <end position="799"/>
    </location>
</feature>
<name>A0A7C0X8G3_UNCW3</name>
<dbReference type="PANTHER" id="PTHR38454">
    <property type="entry name" value="INTEGRAL MEMBRANE PROTEIN-RELATED"/>
    <property type="match status" value="1"/>
</dbReference>
<dbReference type="AlphaFoldDB" id="A0A7C0X8G3"/>
<feature type="transmembrane region" description="Helical" evidence="1">
    <location>
        <begin position="21"/>
        <end position="37"/>
    </location>
</feature>
<accession>A0A7C0X8G3</accession>
<feature type="transmembrane region" description="Helical" evidence="1">
    <location>
        <begin position="184"/>
        <end position="202"/>
    </location>
</feature>
<keyword evidence="1" id="KW-0472">Membrane</keyword>
<dbReference type="EMBL" id="DRBW01000017">
    <property type="protein sequence ID" value="HDM89661.1"/>
    <property type="molecule type" value="Genomic_DNA"/>
</dbReference>
<feature type="transmembrane region" description="Helical" evidence="1">
    <location>
        <begin position="108"/>
        <end position="128"/>
    </location>
</feature>
<feature type="transmembrane region" description="Helical" evidence="1">
    <location>
        <begin position="338"/>
        <end position="359"/>
    </location>
</feature>
<feature type="transmembrane region" description="Helical" evidence="1">
    <location>
        <begin position="379"/>
        <end position="398"/>
    </location>
</feature>
<comment type="caution">
    <text evidence="2">The sequence shown here is derived from an EMBL/GenBank/DDBJ whole genome shotgun (WGS) entry which is preliminary data.</text>
</comment>